<dbReference type="OrthoDB" id="418069at2759"/>
<comment type="caution">
    <text evidence="1">The sequence shown here is derived from an EMBL/GenBank/DDBJ whole genome shotgun (WGS) entry which is preliminary data.</text>
</comment>
<evidence type="ECO:0000313" key="2">
    <source>
        <dbReference type="Proteomes" id="UP000186817"/>
    </source>
</evidence>
<sequence length="150" mass="17797">MKRESESDTRLGALQDNRQETAVHPNTIFRARFVLETGREWHELKICLWRHHKTGRMNYHLQAQANDEFGKPTTWSFKPETKTAEWLQEELTAIELWARREDLPKGRPLEFNLELTKDFFWRHPMKCGKTVLASDATCQCKKKVKTTRVQ</sequence>
<dbReference type="EMBL" id="LSRX01006717">
    <property type="protein sequence ID" value="OLP73002.1"/>
    <property type="molecule type" value="Genomic_DNA"/>
</dbReference>
<reference evidence="1 2" key="1">
    <citation type="submission" date="2016-02" db="EMBL/GenBank/DDBJ databases">
        <title>Genome analysis of coral dinoflagellate symbionts highlights evolutionary adaptations to a symbiotic lifestyle.</title>
        <authorList>
            <person name="Aranda M."/>
            <person name="Li Y."/>
            <person name="Liew Y.J."/>
            <person name="Baumgarten S."/>
            <person name="Simakov O."/>
            <person name="Wilson M."/>
            <person name="Piel J."/>
            <person name="Ashoor H."/>
            <person name="Bougouffa S."/>
            <person name="Bajic V.B."/>
            <person name="Ryu T."/>
            <person name="Ravasi T."/>
            <person name="Bayer T."/>
            <person name="Micklem G."/>
            <person name="Kim H."/>
            <person name="Bhak J."/>
            <person name="Lajeunesse T.C."/>
            <person name="Voolstra C.R."/>
        </authorList>
    </citation>
    <scope>NUCLEOTIDE SEQUENCE [LARGE SCALE GENOMIC DNA]</scope>
    <source>
        <strain evidence="1 2">CCMP2467</strain>
    </source>
</reference>
<gene>
    <name evidence="1" type="ORF">AK812_SmicGene47944</name>
</gene>
<dbReference type="AlphaFoldDB" id="A0A1Q9BQN5"/>
<protein>
    <submittedName>
        <fullName evidence="1">Uncharacterized protein</fullName>
    </submittedName>
</protein>
<accession>A0A1Q9BQN5</accession>
<organism evidence="1 2">
    <name type="scientific">Symbiodinium microadriaticum</name>
    <name type="common">Dinoflagellate</name>
    <name type="synonym">Zooxanthella microadriatica</name>
    <dbReference type="NCBI Taxonomy" id="2951"/>
    <lineage>
        <taxon>Eukaryota</taxon>
        <taxon>Sar</taxon>
        <taxon>Alveolata</taxon>
        <taxon>Dinophyceae</taxon>
        <taxon>Suessiales</taxon>
        <taxon>Symbiodiniaceae</taxon>
        <taxon>Symbiodinium</taxon>
    </lineage>
</organism>
<dbReference type="Proteomes" id="UP000186817">
    <property type="component" value="Unassembled WGS sequence"/>
</dbReference>
<keyword evidence="2" id="KW-1185">Reference proteome</keyword>
<proteinExistence type="predicted"/>
<name>A0A1Q9BQN5_SYMMI</name>
<evidence type="ECO:0000313" key="1">
    <source>
        <dbReference type="EMBL" id="OLP73002.1"/>
    </source>
</evidence>